<evidence type="ECO:0000313" key="1">
    <source>
        <dbReference type="EMBL" id="KRG47366.1"/>
    </source>
</evidence>
<sequence length="213" mass="23650">MTLTPAAKKIRAKRAARPIYAVVERVAVLSTGEERLALLAENPVDRELMKQRGYRRGQELRLEVKAPRNRAFHRLAHAVGQLMVDNVEGWEGLDSHEAVKRLQREAGVCCEVIEMDASPVISAVLATVDQTFGAGAAKLLRAVLPEIKTIPVTVARSLAFDSMDEDEFGRLFEGINAYIGANYTHVLLDDVRAEFWRMAQGDRAGGEQRRRAA</sequence>
<dbReference type="EMBL" id="LLXU01000035">
    <property type="protein sequence ID" value="KRG47366.1"/>
    <property type="molecule type" value="Genomic_DNA"/>
</dbReference>
<dbReference type="AlphaFoldDB" id="A0A0R0AQ44"/>
<comment type="caution">
    <text evidence="1">The sequence shown here is derived from an EMBL/GenBank/DDBJ whole genome shotgun (WGS) entry which is preliminary data.</text>
</comment>
<keyword evidence="2" id="KW-1185">Reference proteome</keyword>
<protein>
    <submittedName>
        <fullName evidence="1">Uncharacterized protein</fullName>
    </submittedName>
</protein>
<reference evidence="1 2" key="1">
    <citation type="submission" date="2015-10" db="EMBL/GenBank/DDBJ databases">
        <title>Genome sequencing and analysis of members of genus Stenotrophomonas.</title>
        <authorList>
            <person name="Patil P.P."/>
            <person name="Midha S."/>
            <person name="Patil P.B."/>
        </authorList>
    </citation>
    <scope>NUCLEOTIDE SEQUENCE [LARGE SCALE GENOMIC DNA]</scope>
    <source>
        <strain evidence="1 2">JCM 16536</strain>
    </source>
</reference>
<name>A0A0R0AQ44_9GAMM</name>
<organism evidence="1 2">
    <name type="scientific">Stenotrophomonas panacihumi</name>
    <dbReference type="NCBI Taxonomy" id="676599"/>
    <lineage>
        <taxon>Bacteria</taxon>
        <taxon>Pseudomonadati</taxon>
        <taxon>Pseudomonadota</taxon>
        <taxon>Gammaproteobacteria</taxon>
        <taxon>Lysobacterales</taxon>
        <taxon>Lysobacteraceae</taxon>
        <taxon>Stenotrophomonas</taxon>
    </lineage>
</organism>
<dbReference type="RefSeq" id="WP_057643432.1">
    <property type="nucleotide sequence ID" value="NZ_LLXU01000035.1"/>
</dbReference>
<evidence type="ECO:0000313" key="2">
    <source>
        <dbReference type="Proteomes" id="UP000051802"/>
    </source>
</evidence>
<dbReference type="Proteomes" id="UP000051802">
    <property type="component" value="Unassembled WGS sequence"/>
</dbReference>
<gene>
    <name evidence="1" type="ORF">ARC20_03285</name>
</gene>
<accession>A0A0R0AQ44</accession>
<proteinExistence type="predicted"/>
<dbReference type="OrthoDB" id="6949755at2"/>